<dbReference type="GO" id="GO:0005524">
    <property type="term" value="F:ATP binding"/>
    <property type="evidence" value="ECO:0007669"/>
    <property type="project" value="UniProtKB-KW"/>
</dbReference>
<feature type="transmembrane region" description="Helical" evidence="9">
    <location>
        <begin position="172"/>
        <end position="192"/>
    </location>
</feature>
<dbReference type="Pfam" id="PF00512">
    <property type="entry name" value="HisKA"/>
    <property type="match status" value="1"/>
</dbReference>
<dbReference type="EMBL" id="CP025746">
    <property type="protein sequence ID" value="QAA34607.1"/>
    <property type="molecule type" value="Genomic_DNA"/>
</dbReference>
<keyword evidence="5" id="KW-0547">Nucleotide-binding</keyword>
<dbReference type="AlphaFoldDB" id="A0A410DZU1"/>
<feature type="transmembrane region" description="Helical" evidence="9">
    <location>
        <begin position="140"/>
        <end position="166"/>
    </location>
</feature>
<dbReference type="Gene3D" id="1.10.287.130">
    <property type="match status" value="1"/>
</dbReference>
<evidence type="ECO:0000313" key="13">
    <source>
        <dbReference type="Proteomes" id="UP000286268"/>
    </source>
</evidence>
<dbReference type="Gene3D" id="3.30.565.10">
    <property type="entry name" value="Histidine kinase-like ATPase, C-terminal domain"/>
    <property type="match status" value="1"/>
</dbReference>
<dbReference type="FunFam" id="3.30.565.10:FF:000037">
    <property type="entry name" value="Hybrid sensor histidine kinase/response regulator"/>
    <property type="match status" value="1"/>
</dbReference>
<dbReference type="CDD" id="cd00082">
    <property type="entry name" value="HisKA"/>
    <property type="match status" value="1"/>
</dbReference>
<dbReference type="CDD" id="cd16922">
    <property type="entry name" value="HATPase_EvgS-ArcB-TorS-like"/>
    <property type="match status" value="1"/>
</dbReference>
<keyword evidence="9" id="KW-0812">Transmembrane</keyword>
<evidence type="ECO:0000259" key="10">
    <source>
        <dbReference type="PROSITE" id="PS50109"/>
    </source>
</evidence>
<dbReference type="InterPro" id="IPR036890">
    <property type="entry name" value="HATPase_C_sf"/>
</dbReference>
<feature type="domain" description="PAS" evidence="11">
    <location>
        <begin position="524"/>
        <end position="595"/>
    </location>
</feature>
<evidence type="ECO:0000256" key="9">
    <source>
        <dbReference type="SAM" id="Phobius"/>
    </source>
</evidence>
<evidence type="ECO:0000256" key="8">
    <source>
        <dbReference type="ARBA" id="ARBA00023012"/>
    </source>
</evidence>
<keyword evidence="7" id="KW-0067">ATP-binding</keyword>
<evidence type="ECO:0000313" key="12">
    <source>
        <dbReference type="EMBL" id="QAA34607.1"/>
    </source>
</evidence>
<protein>
    <recommendedName>
        <fullName evidence="2">histidine kinase</fullName>
        <ecNumber evidence="2">2.7.13.3</ecNumber>
    </recommendedName>
</protein>
<keyword evidence="3" id="KW-0597">Phosphoprotein</keyword>
<keyword evidence="4" id="KW-0808">Transferase</keyword>
<dbReference type="Pfam" id="PF00989">
    <property type="entry name" value="PAS"/>
    <property type="match status" value="2"/>
</dbReference>
<feature type="transmembrane region" description="Helical" evidence="9">
    <location>
        <begin position="69"/>
        <end position="89"/>
    </location>
</feature>
<dbReference type="SMART" id="SM00091">
    <property type="entry name" value="PAS"/>
    <property type="match status" value="3"/>
</dbReference>
<dbReference type="GO" id="GO:0006355">
    <property type="term" value="P:regulation of DNA-templated transcription"/>
    <property type="evidence" value="ECO:0007669"/>
    <property type="project" value="InterPro"/>
</dbReference>
<dbReference type="Gene3D" id="3.30.450.20">
    <property type="entry name" value="PAS domain"/>
    <property type="match status" value="3"/>
</dbReference>
<accession>A0A410DZU1</accession>
<dbReference type="InterPro" id="IPR005467">
    <property type="entry name" value="His_kinase_dom"/>
</dbReference>
<dbReference type="PROSITE" id="PS50109">
    <property type="entry name" value="HIS_KIN"/>
    <property type="match status" value="1"/>
</dbReference>
<evidence type="ECO:0000256" key="7">
    <source>
        <dbReference type="ARBA" id="ARBA00022840"/>
    </source>
</evidence>
<dbReference type="SUPFAM" id="SSF47384">
    <property type="entry name" value="Homodimeric domain of signal transducing histidine kinase"/>
    <property type="match status" value="1"/>
</dbReference>
<dbReference type="EC" id="2.7.13.3" evidence="2"/>
<dbReference type="PANTHER" id="PTHR43547">
    <property type="entry name" value="TWO-COMPONENT HISTIDINE KINASE"/>
    <property type="match status" value="1"/>
</dbReference>
<dbReference type="SMART" id="SM00387">
    <property type="entry name" value="HATPase_c"/>
    <property type="match status" value="1"/>
</dbReference>
<keyword evidence="8" id="KW-0902">Two-component regulatory system</keyword>
<feature type="transmembrane region" description="Helical" evidence="9">
    <location>
        <begin position="42"/>
        <end position="62"/>
    </location>
</feature>
<reference evidence="12 13" key="1">
    <citation type="submission" date="2018-01" db="EMBL/GenBank/DDBJ databases">
        <title>Genome Sequencing and Assembly of Anaerobacter polyendosporus strain CT4.</title>
        <authorList>
            <person name="Tachaapaikoon C."/>
            <person name="Sutheeworapong S."/>
            <person name="Jenjaroenpun P."/>
            <person name="Wongsurawat T."/>
            <person name="Nookeaw I."/>
            <person name="Cheawchanlertfa P."/>
            <person name="Kosugi A."/>
            <person name="Cheevadhanarak S."/>
            <person name="Ratanakhanokchai K."/>
        </authorList>
    </citation>
    <scope>NUCLEOTIDE SEQUENCE [LARGE SCALE GENOMIC DNA]</scope>
    <source>
        <strain evidence="12 13">CT4</strain>
    </source>
</reference>
<sequence>MNHKSQERHISYFSIYMTFIFLILLQYGSSVETKISKSYSDGIILAEAILTLTAALAILIYLDTVKQSYILFCGLFLMVFFGVKLMEAIDVLRSGNSIFNMYNQDFICTKYTITNLIGASGIIFCIFNDDITTNMNGKKLKLYSGISLIIGAILYCLDVKVVYPYICNLTSYGKSAISLLNLLTILVLIIVLVRKEQEYKEPMVGFLIVATLLELFYHIYTYCDLGRKTVLFYFADIYFFLSVSVVIIGVCICLKERYKEVADSAKESNEVKKDILKYYKILEETPNYVFILDRDSTIHYANTAVENFVKSNYGSENIIGKNVDEVITVKNKKYSMDKISKVVDVKKKWSGESKLRGPNKIFYFNTYVSELIVDGKTLYLGIMNDNTDFIDMSLQLQKSEKKFRQITDSVHDLICKIDVEGRIDYCSPSYTNLFGGNYEEYKRVPWVHNVVEADIDKVLGDIKLCFEQNKTVTNECKMESGQNTYIYVNYVINPVEENGDIDGAIISARNITYKKLAEKELKESERKYTEIFNMCPDMIYVLDSKTLRITDVNPAMCELLGKTRDSILNRYLKQVFDDIDYESEINIIKYLNEGLIVRGHEVSFSFYGEARYLEVNYSPLIEDGELTKIICLARDITEKKKIIELKEEHEKDRKKLDETLQYDQLKTEFFANISHELRTPINVIFSVIQVLDLYRNDQNEIRLPYDKYSNVLRQNCYRLLRLINNLIDITKIDAGYLKLNCGMYDVVKIIEDITMSVVTYAENKGIDVIFDTYIEELYIYCDPDKIERIILNLLSNAIKFTDNNGKIFVLMELWGDSVRISVRDSGKGIPEDQLDIIFERFRQVDKSLAREHEGSGIGLSLVKSLVELHGGTVTAKSILNDGSEFIVDIPIVKIKEIQQSPTIITNEDNRIERINIEFSDIYEIS</sequence>
<evidence type="ECO:0000256" key="1">
    <source>
        <dbReference type="ARBA" id="ARBA00000085"/>
    </source>
</evidence>
<feature type="domain" description="PAS" evidence="11">
    <location>
        <begin position="399"/>
        <end position="440"/>
    </location>
</feature>
<name>A0A410DZU1_9CLOT</name>
<feature type="transmembrane region" description="Helical" evidence="9">
    <location>
        <begin position="232"/>
        <end position="254"/>
    </location>
</feature>
<dbReference type="Proteomes" id="UP000286268">
    <property type="component" value="Chromosome"/>
</dbReference>
<dbReference type="GO" id="GO:0000155">
    <property type="term" value="F:phosphorelay sensor kinase activity"/>
    <property type="evidence" value="ECO:0007669"/>
    <property type="project" value="InterPro"/>
</dbReference>
<dbReference type="InterPro" id="IPR000014">
    <property type="entry name" value="PAS"/>
</dbReference>
<dbReference type="SUPFAM" id="SSF55785">
    <property type="entry name" value="PYP-like sensor domain (PAS domain)"/>
    <property type="match status" value="3"/>
</dbReference>
<evidence type="ECO:0000256" key="5">
    <source>
        <dbReference type="ARBA" id="ARBA00022741"/>
    </source>
</evidence>
<dbReference type="SMART" id="SM00388">
    <property type="entry name" value="HisKA"/>
    <property type="match status" value="1"/>
</dbReference>
<keyword evidence="9" id="KW-0472">Membrane</keyword>
<feature type="transmembrane region" description="Helical" evidence="9">
    <location>
        <begin position="204"/>
        <end position="220"/>
    </location>
</feature>
<dbReference type="InterPro" id="IPR003661">
    <property type="entry name" value="HisK_dim/P_dom"/>
</dbReference>
<dbReference type="InterPro" id="IPR003594">
    <property type="entry name" value="HATPase_dom"/>
</dbReference>
<dbReference type="InterPro" id="IPR004358">
    <property type="entry name" value="Sig_transdc_His_kin-like_C"/>
</dbReference>
<dbReference type="InterPro" id="IPR036097">
    <property type="entry name" value="HisK_dim/P_sf"/>
</dbReference>
<gene>
    <name evidence="12" type="ORF">C1I91_24890</name>
</gene>
<evidence type="ECO:0000256" key="6">
    <source>
        <dbReference type="ARBA" id="ARBA00022777"/>
    </source>
</evidence>
<organism evidence="12 13">
    <name type="scientific">Clostridium manihotivorum</name>
    <dbReference type="NCBI Taxonomy" id="2320868"/>
    <lineage>
        <taxon>Bacteria</taxon>
        <taxon>Bacillati</taxon>
        <taxon>Bacillota</taxon>
        <taxon>Clostridia</taxon>
        <taxon>Eubacteriales</taxon>
        <taxon>Clostridiaceae</taxon>
        <taxon>Clostridium</taxon>
    </lineage>
</organism>
<comment type="catalytic activity">
    <reaction evidence="1">
        <text>ATP + protein L-histidine = ADP + protein N-phospho-L-histidine.</text>
        <dbReference type="EC" id="2.7.13.3"/>
    </reaction>
</comment>
<dbReference type="Pfam" id="PF13426">
    <property type="entry name" value="PAS_9"/>
    <property type="match status" value="1"/>
</dbReference>
<dbReference type="PRINTS" id="PR00344">
    <property type="entry name" value="BCTRLSENSOR"/>
</dbReference>
<feature type="transmembrane region" description="Helical" evidence="9">
    <location>
        <begin position="109"/>
        <end position="128"/>
    </location>
</feature>
<evidence type="ECO:0000256" key="2">
    <source>
        <dbReference type="ARBA" id="ARBA00012438"/>
    </source>
</evidence>
<dbReference type="PROSITE" id="PS50112">
    <property type="entry name" value="PAS"/>
    <property type="match status" value="2"/>
</dbReference>
<dbReference type="Pfam" id="PF02518">
    <property type="entry name" value="HATPase_c"/>
    <property type="match status" value="1"/>
</dbReference>
<proteinExistence type="predicted"/>
<feature type="transmembrane region" description="Helical" evidence="9">
    <location>
        <begin position="12"/>
        <end position="30"/>
    </location>
</feature>
<dbReference type="CDD" id="cd00130">
    <property type="entry name" value="PAS"/>
    <property type="match status" value="2"/>
</dbReference>
<evidence type="ECO:0000256" key="3">
    <source>
        <dbReference type="ARBA" id="ARBA00022553"/>
    </source>
</evidence>
<evidence type="ECO:0000256" key="4">
    <source>
        <dbReference type="ARBA" id="ARBA00022679"/>
    </source>
</evidence>
<feature type="domain" description="Histidine kinase" evidence="10">
    <location>
        <begin position="672"/>
        <end position="893"/>
    </location>
</feature>
<dbReference type="NCBIfam" id="TIGR00229">
    <property type="entry name" value="sensory_box"/>
    <property type="match status" value="2"/>
</dbReference>
<dbReference type="OrthoDB" id="9813394at2"/>
<keyword evidence="13" id="KW-1185">Reference proteome</keyword>
<dbReference type="InterPro" id="IPR035965">
    <property type="entry name" value="PAS-like_dom_sf"/>
</dbReference>
<keyword evidence="6" id="KW-0418">Kinase</keyword>
<dbReference type="SUPFAM" id="SSF55874">
    <property type="entry name" value="ATPase domain of HSP90 chaperone/DNA topoisomerase II/histidine kinase"/>
    <property type="match status" value="1"/>
</dbReference>
<keyword evidence="9" id="KW-1133">Transmembrane helix</keyword>
<dbReference type="InterPro" id="IPR013767">
    <property type="entry name" value="PAS_fold"/>
</dbReference>
<evidence type="ECO:0000259" key="11">
    <source>
        <dbReference type="PROSITE" id="PS50112"/>
    </source>
</evidence>
<dbReference type="PANTHER" id="PTHR43547:SF2">
    <property type="entry name" value="HYBRID SIGNAL TRANSDUCTION HISTIDINE KINASE C"/>
    <property type="match status" value="1"/>
</dbReference>
<dbReference type="KEGG" id="cmah:C1I91_24890"/>